<reference evidence="5 6" key="1">
    <citation type="submission" date="2019-09" db="EMBL/GenBank/DDBJ databases">
        <title>Bird 10,000 Genomes (B10K) Project - Family phase.</title>
        <authorList>
            <person name="Zhang G."/>
        </authorList>
    </citation>
    <scope>NUCLEOTIDE SEQUENCE [LARGE SCALE GENOMIC DNA]</scope>
    <source>
        <strain evidence="5">B10K-DU-002-08</strain>
        <tissue evidence="5">Muscle</tissue>
    </source>
</reference>
<evidence type="ECO:0000313" key="6">
    <source>
        <dbReference type="Proteomes" id="UP000580691"/>
    </source>
</evidence>
<sequence length="71" mass="7705">GSQVDFGCSAEGRPAPLLTWFRGPQVLREEPGAPELGLHLAQVSPQDSGTYTCVAENRHGRHNRSLELHVA</sequence>
<feature type="non-terminal residue" evidence="5">
    <location>
        <position position="71"/>
    </location>
</feature>
<dbReference type="InterPro" id="IPR003599">
    <property type="entry name" value="Ig_sub"/>
</dbReference>
<dbReference type="InterPro" id="IPR050958">
    <property type="entry name" value="Cell_Adh-Cytoskel_Orgn"/>
</dbReference>
<dbReference type="PANTHER" id="PTHR45080:SF8">
    <property type="entry name" value="IG-LIKE DOMAIN-CONTAINING PROTEIN"/>
    <property type="match status" value="1"/>
</dbReference>
<dbReference type="InterPro" id="IPR013783">
    <property type="entry name" value="Ig-like_fold"/>
</dbReference>
<evidence type="ECO:0000313" key="5">
    <source>
        <dbReference type="EMBL" id="NWR13116.1"/>
    </source>
</evidence>
<feature type="non-terminal residue" evidence="5">
    <location>
        <position position="1"/>
    </location>
</feature>
<evidence type="ECO:0000259" key="4">
    <source>
        <dbReference type="PROSITE" id="PS50835"/>
    </source>
</evidence>
<dbReference type="AlphaFoldDB" id="A0A7K4US76"/>
<dbReference type="SMART" id="SM00408">
    <property type="entry name" value="IGc2"/>
    <property type="match status" value="1"/>
</dbReference>
<dbReference type="GO" id="GO:0005886">
    <property type="term" value="C:plasma membrane"/>
    <property type="evidence" value="ECO:0007669"/>
    <property type="project" value="TreeGrafter"/>
</dbReference>
<dbReference type="EMBL" id="VXBN01025268">
    <property type="protein sequence ID" value="NWR13116.1"/>
    <property type="molecule type" value="Genomic_DNA"/>
</dbReference>
<dbReference type="InterPro" id="IPR013098">
    <property type="entry name" value="Ig_I-set"/>
</dbReference>
<keyword evidence="1" id="KW-0732">Signal</keyword>
<dbReference type="GO" id="GO:0007156">
    <property type="term" value="P:homophilic cell adhesion via plasma membrane adhesion molecules"/>
    <property type="evidence" value="ECO:0007669"/>
    <property type="project" value="TreeGrafter"/>
</dbReference>
<dbReference type="SMART" id="SM00409">
    <property type="entry name" value="IG"/>
    <property type="match status" value="1"/>
</dbReference>
<dbReference type="Gene3D" id="2.60.40.10">
    <property type="entry name" value="Immunoglobulins"/>
    <property type="match status" value="1"/>
</dbReference>
<dbReference type="Pfam" id="PF07679">
    <property type="entry name" value="I-set"/>
    <property type="match status" value="1"/>
</dbReference>
<feature type="domain" description="Ig-like" evidence="4">
    <location>
        <begin position="1"/>
        <end position="69"/>
    </location>
</feature>
<dbReference type="PANTHER" id="PTHR45080">
    <property type="entry name" value="CONTACTIN 5"/>
    <property type="match status" value="1"/>
</dbReference>
<comment type="caution">
    <text evidence="5">The sequence shown here is derived from an EMBL/GenBank/DDBJ whole genome shotgun (WGS) entry which is preliminary data.</text>
</comment>
<dbReference type="InterPro" id="IPR003598">
    <property type="entry name" value="Ig_sub2"/>
</dbReference>
<dbReference type="OrthoDB" id="10012075at2759"/>
<accession>A0A7K4US76</accession>
<proteinExistence type="predicted"/>
<dbReference type="PROSITE" id="PS50835">
    <property type="entry name" value="IG_LIKE"/>
    <property type="match status" value="1"/>
</dbReference>
<dbReference type="InterPro" id="IPR007110">
    <property type="entry name" value="Ig-like_dom"/>
</dbReference>
<evidence type="ECO:0000256" key="1">
    <source>
        <dbReference type="ARBA" id="ARBA00022729"/>
    </source>
</evidence>
<keyword evidence="3" id="KW-0393">Immunoglobulin domain</keyword>
<dbReference type="Proteomes" id="UP000580691">
    <property type="component" value="Unassembled WGS sequence"/>
</dbReference>
<keyword evidence="6" id="KW-1185">Reference proteome</keyword>
<evidence type="ECO:0000256" key="3">
    <source>
        <dbReference type="ARBA" id="ARBA00023319"/>
    </source>
</evidence>
<evidence type="ECO:0000256" key="2">
    <source>
        <dbReference type="ARBA" id="ARBA00023157"/>
    </source>
</evidence>
<gene>
    <name evidence="5" type="primary">Smp_1</name>
    <name evidence="5" type="ORF">SINWEB_R16031</name>
</gene>
<dbReference type="SUPFAM" id="SSF48726">
    <property type="entry name" value="Immunoglobulin"/>
    <property type="match status" value="1"/>
</dbReference>
<keyword evidence="2" id="KW-1015">Disulfide bond</keyword>
<protein>
    <submittedName>
        <fullName evidence="5">SMP protein</fullName>
    </submittedName>
</protein>
<dbReference type="FunFam" id="2.60.40.10:FF:000032">
    <property type="entry name" value="palladin isoform X1"/>
    <property type="match status" value="1"/>
</dbReference>
<organism evidence="5 6">
    <name type="scientific">Sinosuthora webbiana</name>
    <dbReference type="NCBI Taxonomy" id="337173"/>
    <lineage>
        <taxon>Eukaryota</taxon>
        <taxon>Metazoa</taxon>
        <taxon>Chordata</taxon>
        <taxon>Craniata</taxon>
        <taxon>Vertebrata</taxon>
        <taxon>Euteleostomi</taxon>
        <taxon>Archelosauria</taxon>
        <taxon>Archosauria</taxon>
        <taxon>Dinosauria</taxon>
        <taxon>Saurischia</taxon>
        <taxon>Theropoda</taxon>
        <taxon>Coelurosauria</taxon>
        <taxon>Aves</taxon>
        <taxon>Neognathae</taxon>
        <taxon>Neoaves</taxon>
        <taxon>Telluraves</taxon>
        <taxon>Australaves</taxon>
        <taxon>Passeriformes</taxon>
        <taxon>Sylvioidea</taxon>
        <taxon>Sylviidae</taxon>
        <taxon>Sinosuthora</taxon>
    </lineage>
</organism>
<dbReference type="InterPro" id="IPR036179">
    <property type="entry name" value="Ig-like_dom_sf"/>
</dbReference>
<name>A0A7K4US76_9SYLV</name>